<accession>A0ABR1UUI1</accession>
<dbReference type="RefSeq" id="XP_066660961.1">
    <property type="nucleotide sequence ID" value="XM_066818773.1"/>
</dbReference>
<gene>
    <name evidence="2" type="ORF">PG997_014459</name>
</gene>
<name>A0ABR1UUI1_9PEZI</name>
<dbReference type="PANTHER" id="PTHR39602:SF2">
    <property type="entry name" value="ACW-9"/>
    <property type="match status" value="1"/>
</dbReference>
<keyword evidence="3" id="KW-1185">Reference proteome</keyword>
<evidence type="ECO:0000256" key="1">
    <source>
        <dbReference type="SAM" id="SignalP"/>
    </source>
</evidence>
<protein>
    <submittedName>
        <fullName evidence="2">Uncharacterized protein</fullName>
    </submittedName>
</protein>
<feature type="signal peptide" evidence="1">
    <location>
        <begin position="1"/>
        <end position="21"/>
    </location>
</feature>
<dbReference type="EMBL" id="JAQQWN010000010">
    <property type="protein sequence ID" value="KAK8062362.1"/>
    <property type="molecule type" value="Genomic_DNA"/>
</dbReference>
<comment type="caution">
    <text evidence="2">The sequence shown here is derived from an EMBL/GenBank/DDBJ whole genome shotgun (WGS) entry which is preliminary data.</text>
</comment>
<sequence length="284" mass="30347">MRFSSNAVSASLCAWLGVALAEKTIGTWTLSDVHRTRSPDNTTCNWNFTITASEIRGARPPAQCAFTVRGTKALGCDKRDLGDVTCTDGATQYDVGGGWSSQGFVVISVVNPTENAQAYFGYSDAQLNGGGDLPAQDKDAILIGSDQTSTAASSSPSSKIVEREALPIEKAQAWTVVNLKRVVDQDRRQVIVNFTLEAENAQGVFCVLQIAGPQNTNLATWPWYDRRCKGSSGWTVSMGYVPDGDAGIITVVSPSRHREAFFGVRGINEAETLGSIGPNAVADF</sequence>
<evidence type="ECO:0000313" key="2">
    <source>
        <dbReference type="EMBL" id="KAK8062362.1"/>
    </source>
</evidence>
<reference evidence="2 3" key="1">
    <citation type="submission" date="2023-01" db="EMBL/GenBank/DDBJ databases">
        <title>Analysis of 21 Apiospora genomes using comparative genomics revels a genus with tremendous synthesis potential of carbohydrate active enzymes and secondary metabolites.</title>
        <authorList>
            <person name="Sorensen T."/>
        </authorList>
    </citation>
    <scope>NUCLEOTIDE SEQUENCE [LARGE SCALE GENOMIC DNA]</scope>
    <source>
        <strain evidence="2 3">CBS 114990</strain>
    </source>
</reference>
<proteinExistence type="predicted"/>
<evidence type="ECO:0000313" key="3">
    <source>
        <dbReference type="Proteomes" id="UP001433268"/>
    </source>
</evidence>
<dbReference type="Proteomes" id="UP001433268">
    <property type="component" value="Unassembled WGS sequence"/>
</dbReference>
<feature type="chain" id="PRO_5045712607" evidence="1">
    <location>
        <begin position="22"/>
        <end position="284"/>
    </location>
</feature>
<dbReference type="GeneID" id="92051833"/>
<organism evidence="2 3">
    <name type="scientific">Apiospora hydei</name>
    <dbReference type="NCBI Taxonomy" id="1337664"/>
    <lineage>
        <taxon>Eukaryota</taxon>
        <taxon>Fungi</taxon>
        <taxon>Dikarya</taxon>
        <taxon>Ascomycota</taxon>
        <taxon>Pezizomycotina</taxon>
        <taxon>Sordariomycetes</taxon>
        <taxon>Xylariomycetidae</taxon>
        <taxon>Amphisphaeriales</taxon>
        <taxon>Apiosporaceae</taxon>
        <taxon>Apiospora</taxon>
    </lineage>
</organism>
<dbReference type="PANTHER" id="PTHR39602">
    <property type="entry name" value="ACW-9"/>
    <property type="match status" value="1"/>
</dbReference>
<keyword evidence="1" id="KW-0732">Signal</keyword>